<dbReference type="InterPro" id="IPR011990">
    <property type="entry name" value="TPR-like_helical_dom_sf"/>
</dbReference>
<dbReference type="PROSITE" id="PS50943">
    <property type="entry name" value="HTH_CROC1"/>
    <property type="match status" value="1"/>
</dbReference>
<dbReference type="EMBL" id="BAABHS010000019">
    <property type="protein sequence ID" value="GAA4978165.1"/>
    <property type="molecule type" value="Genomic_DNA"/>
</dbReference>
<dbReference type="SMART" id="SM00530">
    <property type="entry name" value="HTH_XRE"/>
    <property type="match status" value="1"/>
</dbReference>
<organism evidence="2 3">
    <name type="scientific">Yinghuangia aomiensis</name>
    <dbReference type="NCBI Taxonomy" id="676205"/>
    <lineage>
        <taxon>Bacteria</taxon>
        <taxon>Bacillati</taxon>
        <taxon>Actinomycetota</taxon>
        <taxon>Actinomycetes</taxon>
        <taxon>Kitasatosporales</taxon>
        <taxon>Streptomycetaceae</taxon>
        <taxon>Yinghuangia</taxon>
    </lineage>
</organism>
<evidence type="ECO:0000313" key="3">
    <source>
        <dbReference type="Proteomes" id="UP001500466"/>
    </source>
</evidence>
<reference evidence="3" key="1">
    <citation type="journal article" date="2019" name="Int. J. Syst. Evol. Microbiol.">
        <title>The Global Catalogue of Microorganisms (GCM) 10K type strain sequencing project: providing services to taxonomists for standard genome sequencing and annotation.</title>
        <authorList>
            <consortium name="The Broad Institute Genomics Platform"/>
            <consortium name="The Broad Institute Genome Sequencing Center for Infectious Disease"/>
            <person name="Wu L."/>
            <person name="Ma J."/>
        </authorList>
    </citation>
    <scope>NUCLEOTIDE SEQUENCE [LARGE SCALE GENOMIC DNA]</scope>
    <source>
        <strain evidence="3">JCM 17986</strain>
    </source>
</reference>
<dbReference type="Proteomes" id="UP001500466">
    <property type="component" value="Unassembled WGS sequence"/>
</dbReference>
<dbReference type="RefSeq" id="WP_345678162.1">
    <property type="nucleotide sequence ID" value="NZ_BAABHS010000019.1"/>
</dbReference>
<dbReference type="Gene3D" id="1.10.260.40">
    <property type="entry name" value="lambda repressor-like DNA-binding domains"/>
    <property type="match status" value="1"/>
</dbReference>
<dbReference type="Gene3D" id="1.25.40.10">
    <property type="entry name" value="Tetratricopeptide repeat domain"/>
    <property type="match status" value="1"/>
</dbReference>
<dbReference type="CDD" id="cd00093">
    <property type="entry name" value="HTH_XRE"/>
    <property type="match status" value="1"/>
</dbReference>
<dbReference type="SUPFAM" id="SSF48452">
    <property type="entry name" value="TPR-like"/>
    <property type="match status" value="1"/>
</dbReference>
<dbReference type="SUPFAM" id="SSF47413">
    <property type="entry name" value="lambda repressor-like DNA-binding domains"/>
    <property type="match status" value="1"/>
</dbReference>
<evidence type="ECO:0000259" key="1">
    <source>
        <dbReference type="PROSITE" id="PS50943"/>
    </source>
</evidence>
<protein>
    <recommendedName>
        <fullName evidence="1">HTH cro/C1-type domain-containing protein</fullName>
    </recommendedName>
</protein>
<keyword evidence="3" id="KW-1185">Reference proteome</keyword>
<feature type="domain" description="HTH cro/C1-type" evidence="1">
    <location>
        <begin position="22"/>
        <end position="76"/>
    </location>
</feature>
<sequence>MGQRRRDLTPDASPLAHWGSELRAWRDRRGMSLTKLGELVRYNASYLAKVERAERKPSAAMARACDDALGANEALWRLWEKIERAEAGGDGRGHVASSSGHVASSVATLDVVGFDPGPSDEEVTLPCRTADGRIVYVSLPRRAFIGMGMGLGAAAAAAPAAFGAPQVSPAPAVVHRAANANPVQHLNQLRMVLIDSDNMMGPRPVIPTVEAQLNVIYQLRQEHTGADGRALAKVHAEYAEFAGWLYQDAGELRTAQYWTDRALELSHTAGDHELAAYVMARKSQLAGDARDPLMALDMAQAASGLVRPRSRLEAVCATYAAHGFALRGDTNGCLRSLDEARTLLTRLDDDPSSPWGVWLDAPYIEVQRARCLADLGQHAKAAEAFRAEIDRLPAGFHRDRGVYLAREAAALAGCGEPEQAAAIGMQALAVAADTQSARIVRELVTLDTSLAAWSGVPAVGEFRESFDASIVHQA</sequence>
<name>A0ABP9HTU8_9ACTN</name>
<comment type="caution">
    <text evidence="2">The sequence shown here is derived from an EMBL/GenBank/DDBJ whole genome shotgun (WGS) entry which is preliminary data.</text>
</comment>
<proteinExistence type="predicted"/>
<evidence type="ECO:0000313" key="2">
    <source>
        <dbReference type="EMBL" id="GAA4978165.1"/>
    </source>
</evidence>
<gene>
    <name evidence="2" type="ORF">GCM10023205_52650</name>
</gene>
<accession>A0ABP9HTU8</accession>
<dbReference type="InterPro" id="IPR010982">
    <property type="entry name" value="Lambda_DNA-bd_dom_sf"/>
</dbReference>
<dbReference type="Pfam" id="PF13560">
    <property type="entry name" value="HTH_31"/>
    <property type="match status" value="1"/>
</dbReference>
<dbReference type="InterPro" id="IPR001387">
    <property type="entry name" value="Cro/C1-type_HTH"/>
</dbReference>